<accession>A0A2U8HJV7</accession>
<name>A0A2U8HJV7_9RHOB</name>
<evidence type="ECO:0000313" key="1">
    <source>
        <dbReference type="EMBL" id="AWI86249.1"/>
    </source>
</evidence>
<proteinExistence type="predicted"/>
<keyword evidence="1" id="KW-0614">Plasmid</keyword>
<protein>
    <submittedName>
        <fullName evidence="1">Type I secretion protein</fullName>
    </submittedName>
</protein>
<dbReference type="RefSeq" id="WP_108970349.1">
    <property type="nucleotide sequence ID" value="NZ_CP022191.1"/>
</dbReference>
<dbReference type="Proteomes" id="UP000244915">
    <property type="component" value="Plasmid unnamed1"/>
</dbReference>
<sequence length="570" mass="59747">MPLALPTDITATGAPAGAALFGGNILAPRTAMTGEGSYAEAIAALNVTGLRYPGGSLTEYYFDLATPDVATASHAETGEQIPFIPLSDFMTYAGEAGHAVTVVLPTRDQLSEALDASDNRLPRIDEEALRDFVHDLVSGVYGDAEIAALEIGNEYWGSGEMTAVEYGRLAARMAEIIADELALVAEVMDLDTSKIRVLAQMGQNYGASKISDGYAGWDAEDIIADLAQTYPGAGLGAANIRGNGEVNWSEVTNALVRMGFETEAQQAALDGVIAHVYARGTEDSRSYDLDTIHDTWLAQEGFGHLEIHVTEWNLKSSENLDARSDYGLLQAQEMLEIVEEFVEAGVEQAHVWPLIQNTANALSTGVTYTASTVPGEMFAMMAGAIPGKALLDFAPRDASVTETGDAALAVHGFAGEGDLVLYVISQIGEASVTDLDLSGLLTGFGGMEITLLGVAEGARPGDAAAAPQLEALDPEVLYGDGLLEVTLAPQEILQVVIWDVSPTEAFAPVLAGIDTVEGGSSPGTEMPLIDLAGAEDTRPAEDEEGSDEDGGWVELGILLALLPLVGLLAA</sequence>
<dbReference type="OrthoDB" id="5242885at2"/>
<dbReference type="AlphaFoldDB" id="A0A2U8HJV7"/>
<organism evidence="1 2">
    <name type="scientific">Alloyangia pacifica</name>
    <dbReference type="NCBI Taxonomy" id="311180"/>
    <lineage>
        <taxon>Bacteria</taxon>
        <taxon>Pseudomonadati</taxon>
        <taxon>Pseudomonadota</taxon>
        <taxon>Alphaproteobacteria</taxon>
        <taxon>Rhodobacterales</taxon>
        <taxon>Roseobacteraceae</taxon>
        <taxon>Alloyangia</taxon>
    </lineage>
</organism>
<evidence type="ECO:0000313" key="2">
    <source>
        <dbReference type="Proteomes" id="UP000244915"/>
    </source>
</evidence>
<geneLocation type="plasmid" evidence="1 2">
    <name>unnamed1</name>
</geneLocation>
<dbReference type="SUPFAM" id="SSF51445">
    <property type="entry name" value="(Trans)glycosidases"/>
    <property type="match status" value="1"/>
</dbReference>
<gene>
    <name evidence="1" type="ORF">CEW88_21175</name>
</gene>
<dbReference type="KEGG" id="ypac:CEW88_21175"/>
<dbReference type="Gene3D" id="3.20.20.80">
    <property type="entry name" value="Glycosidases"/>
    <property type="match status" value="1"/>
</dbReference>
<dbReference type="InterPro" id="IPR017853">
    <property type="entry name" value="GH"/>
</dbReference>
<reference evidence="1 2" key="1">
    <citation type="submission" date="2017-06" db="EMBL/GenBank/DDBJ databases">
        <title>Yangia sp. YSBP01 complete genome sequence.</title>
        <authorList>
            <person name="Woo J.-H."/>
            <person name="Kim H.-S."/>
        </authorList>
    </citation>
    <scope>NUCLEOTIDE SEQUENCE [LARGE SCALE GENOMIC DNA]</scope>
    <source>
        <strain evidence="1 2">YSBP01</strain>
        <plasmid evidence="1 2">unnamed1</plasmid>
    </source>
</reference>
<dbReference type="EMBL" id="CP022191">
    <property type="protein sequence ID" value="AWI86249.1"/>
    <property type="molecule type" value="Genomic_DNA"/>
</dbReference>